<dbReference type="AlphaFoldDB" id="A1VU35"/>
<protein>
    <recommendedName>
        <fullName evidence="4">Lipoprotein</fullName>
    </recommendedName>
</protein>
<evidence type="ECO:0000313" key="2">
    <source>
        <dbReference type="EMBL" id="ABM39163.1"/>
    </source>
</evidence>
<gene>
    <name evidence="2" type="ordered locus">Pnap_3867</name>
</gene>
<feature type="signal peptide" evidence="1">
    <location>
        <begin position="1"/>
        <end position="23"/>
    </location>
</feature>
<dbReference type="EMBL" id="CP000529">
    <property type="protein sequence ID" value="ABM39163.1"/>
    <property type="molecule type" value="Genomic_DNA"/>
</dbReference>
<evidence type="ECO:0000313" key="3">
    <source>
        <dbReference type="Proteomes" id="UP000000644"/>
    </source>
</evidence>
<sequence length="78" mass="8912">MPVVFKKEFRLKVFILFASLALAGLLGGCSSEQFYASGQNWQRNECNKLLDAQERGRCMKSASTSYETYRQQAERVKP</sequence>
<proteinExistence type="predicted"/>
<keyword evidence="1" id="KW-0732">Signal</keyword>
<organism evidence="2 3">
    <name type="scientific">Polaromonas naphthalenivorans (strain CJ2)</name>
    <dbReference type="NCBI Taxonomy" id="365044"/>
    <lineage>
        <taxon>Bacteria</taxon>
        <taxon>Pseudomonadati</taxon>
        <taxon>Pseudomonadota</taxon>
        <taxon>Betaproteobacteria</taxon>
        <taxon>Burkholderiales</taxon>
        <taxon>Comamonadaceae</taxon>
        <taxon>Polaromonas</taxon>
    </lineage>
</organism>
<name>A1VU35_POLNA</name>
<evidence type="ECO:0008006" key="4">
    <source>
        <dbReference type="Google" id="ProtNLM"/>
    </source>
</evidence>
<keyword evidence="3" id="KW-1185">Reference proteome</keyword>
<accession>A1VU35</accession>
<evidence type="ECO:0000256" key="1">
    <source>
        <dbReference type="SAM" id="SignalP"/>
    </source>
</evidence>
<reference evidence="3" key="1">
    <citation type="journal article" date="2009" name="Environ. Microbiol.">
        <title>The genome of Polaromonas naphthalenivorans strain CJ2, isolated from coal tar-contaminated sediment, reveals physiological and metabolic versatility and evolution through extensive horizontal gene transfer.</title>
        <authorList>
            <person name="Yagi J.M."/>
            <person name="Sims D."/>
            <person name="Brettin T."/>
            <person name="Bruce D."/>
            <person name="Madsen E.L."/>
        </authorList>
    </citation>
    <scope>NUCLEOTIDE SEQUENCE [LARGE SCALE GENOMIC DNA]</scope>
    <source>
        <strain evidence="3">CJ2</strain>
    </source>
</reference>
<dbReference type="STRING" id="365044.Pnap_3867"/>
<feature type="chain" id="PRO_5002640205" description="Lipoprotein" evidence="1">
    <location>
        <begin position="24"/>
        <end position="78"/>
    </location>
</feature>
<dbReference type="HOGENOM" id="CLU_195979_0_0_4"/>
<dbReference type="Proteomes" id="UP000000644">
    <property type="component" value="Chromosome"/>
</dbReference>
<dbReference type="PROSITE" id="PS51257">
    <property type="entry name" value="PROKAR_LIPOPROTEIN"/>
    <property type="match status" value="1"/>
</dbReference>
<dbReference type="eggNOG" id="ENOG5033DA7">
    <property type="taxonomic scope" value="Bacteria"/>
</dbReference>
<dbReference type="KEGG" id="pna:Pnap_3867"/>